<proteinExistence type="predicted"/>
<evidence type="ECO:0000313" key="10">
    <source>
        <dbReference type="EMBL" id="TWT40733.1"/>
    </source>
</evidence>
<evidence type="ECO:0000313" key="11">
    <source>
        <dbReference type="Proteomes" id="UP000317243"/>
    </source>
</evidence>
<organism evidence="10 11">
    <name type="scientific">Thalassoglobus neptunius</name>
    <dbReference type="NCBI Taxonomy" id="1938619"/>
    <lineage>
        <taxon>Bacteria</taxon>
        <taxon>Pseudomonadati</taxon>
        <taxon>Planctomycetota</taxon>
        <taxon>Planctomycetia</taxon>
        <taxon>Planctomycetales</taxon>
        <taxon>Planctomycetaceae</taxon>
        <taxon>Thalassoglobus</taxon>
    </lineage>
</organism>
<dbReference type="InterPro" id="IPR009056">
    <property type="entry name" value="Cyt_c-like_dom"/>
</dbReference>
<dbReference type="InterPro" id="IPR055557">
    <property type="entry name" value="DUF7133"/>
</dbReference>
<keyword evidence="6" id="KW-0186">Copper</keyword>
<keyword evidence="4" id="KW-0249">Electron transport</keyword>
<dbReference type="AlphaFoldDB" id="A0A5C5VRP0"/>
<sequence precursor="true">MRVPIHLFAVASFIFMLLNSSEAQTPTVDEVLASAKQSGNSERGLHVFASAKFACVSCHAVGESGGKIGPALSQIAKQRKPTEIVESLLTPKKSVQPEFIAHAVQTEDGQQYRGYLVRETNEELVLRDPSSERLEHIPVDSIEARKEIGTLMPEGLSQAMSPQELADVVHFLLNLKNDGDIDRKLAESVLKHAASHNHGPAVFEYELGPLAPEDRPNANHFVNRERVYDYYAKQAAAFRGRSDSVRLLPEFPGLDGGTLGHWGNQDEETWRDGRWNDTELGTLQSGVFRGAGVQVDRGICIRFGENQQYSACFNPEDLSYSLVWENGFVKFSDTRHGFVSGLALDGKPISRDVSALSSELPEHNKRRYLGLYRSGDLVAFRYRIGDQEFLDVPKVIDGKFQPEALPIEDHPLRSILNGGQAQWPEVITTPIELGDQSPYAIDTITPPFDNPWNSLMFFGGHAFLPDGSALLCTMQGDVWHVSDISAPSTQAHWKRFASGLHQPQGIVVDEDGIFVLGRDQITRLHDLNGDNEADYYEAFSTAFETSPAGHDFICGLERDADGYFYTASGNQGLLRISPNGEHVEVLATGFRNPDGLGVTSDGKVTVPCSEGTWTPASMICSVPVHEKPAQLHPGIGGQDPPFYGYQGPKDGQAPELPLVYLPRGIDNSSGGQIEISSDSWGPLRDEMVHLSFGTGSHFLLLRDEVRGVEQGTIVPLPGEFLSGAHRGRFHPLDGQLYVTGMAGWGAYSIEDGCFQRVRYTGDSVQLPVSVSAHENGIHVQFSAPIDPSTAKDRADQFAQAWNYRYSPGYGSPEFSTKDYGTRGHDVLTITRVQTTDDGHGLFLEIPELQPVNQLHLSLAPDADHRCELFLTIHALHEPWTIPGENPPIRKDVSPPPVLKDLAYATQLKPNPWNRRLKNAREIELATGSNLSFQDRTLRVKAGEPIRFTLRNPDVVPHNWAFVKPGALHAVGTMSNKLIADPDAFLSHYIPETDDVLVHTDVVSPGSFQVIFFHAPKTPGVYPYLCTFPGHWLVMNGELIVE</sequence>
<dbReference type="PANTHER" id="PTHR33546:SF1">
    <property type="entry name" value="LARGE, MULTIFUNCTIONAL SECRETED PROTEIN"/>
    <property type="match status" value="1"/>
</dbReference>
<dbReference type="InterPro" id="IPR028871">
    <property type="entry name" value="BlueCu_1_BS"/>
</dbReference>
<dbReference type="InterPro" id="IPR013427">
    <property type="entry name" value="Haem-bd_dom_put"/>
</dbReference>
<accession>A0A5C5VRP0</accession>
<evidence type="ECO:0000256" key="2">
    <source>
        <dbReference type="ARBA" id="ARBA00022617"/>
    </source>
</evidence>
<dbReference type="InterPro" id="IPR036909">
    <property type="entry name" value="Cyt_c-like_dom_sf"/>
</dbReference>
<dbReference type="EMBL" id="SIHI01000048">
    <property type="protein sequence ID" value="TWT40733.1"/>
    <property type="molecule type" value="Genomic_DNA"/>
</dbReference>
<dbReference type="GO" id="GO:0005507">
    <property type="term" value="F:copper ion binding"/>
    <property type="evidence" value="ECO:0007669"/>
    <property type="project" value="InterPro"/>
</dbReference>
<evidence type="ECO:0000256" key="6">
    <source>
        <dbReference type="ARBA" id="ARBA00023008"/>
    </source>
</evidence>
<dbReference type="Pfam" id="PF00127">
    <property type="entry name" value="Copper-bind"/>
    <property type="match status" value="1"/>
</dbReference>
<evidence type="ECO:0000259" key="9">
    <source>
        <dbReference type="PROSITE" id="PS51007"/>
    </source>
</evidence>
<dbReference type="CDD" id="cd04233">
    <property type="entry name" value="Auracyanin"/>
    <property type="match status" value="1"/>
</dbReference>
<protein>
    <submittedName>
        <fullName evidence="10">Auracyanin-A</fullName>
    </submittedName>
</protein>
<dbReference type="Pfam" id="PF20601">
    <property type="entry name" value="DUF6797"/>
    <property type="match status" value="1"/>
</dbReference>
<evidence type="ECO:0000256" key="5">
    <source>
        <dbReference type="ARBA" id="ARBA00023004"/>
    </source>
</evidence>
<dbReference type="InterPro" id="IPR008972">
    <property type="entry name" value="Cupredoxin"/>
</dbReference>
<keyword evidence="5 7" id="KW-0408">Iron</keyword>
<dbReference type="SUPFAM" id="SSF63829">
    <property type="entry name" value="Calcium-dependent phosphotriesterase"/>
    <property type="match status" value="1"/>
</dbReference>
<keyword evidence="2 7" id="KW-0349">Heme</keyword>
<feature type="signal peptide" evidence="8">
    <location>
        <begin position="1"/>
        <end position="23"/>
    </location>
</feature>
<dbReference type="SUPFAM" id="SSF49503">
    <property type="entry name" value="Cupredoxins"/>
    <property type="match status" value="1"/>
</dbReference>
<dbReference type="GO" id="GO:0009055">
    <property type="term" value="F:electron transfer activity"/>
    <property type="evidence" value="ECO:0007669"/>
    <property type="project" value="InterPro"/>
</dbReference>
<evidence type="ECO:0000256" key="7">
    <source>
        <dbReference type="PROSITE-ProRule" id="PRU00433"/>
    </source>
</evidence>
<feature type="chain" id="PRO_5022814270" evidence="8">
    <location>
        <begin position="24"/>
        <end position="1041"/>
    </location>
</feature>
<evidence type="ECO:0000256" key="1">
    <source>
        <dbReference type="ARBA" id="ARBA00022448"/>
    </source>
</evidence>
<dbReference type="SUPFAM" id="SSF46626">
    <property type="entry name" value="Cytochrome c"/>
    <property type="match status" value="1"/>
</dbReference>
<evidence type="ECO:0000256" key="8">
    <source>
        <dbReference type="SAM" id="SignalP"/>
    </source>
</evidence>
<keyword evidence="3 7" id="KW-0479">Metal-binding</keyword>
<evidence type="ECO:0000256" key="3">
    <source>
        <dbReference type="ARBA" id="ARBA00022723"/>
    </source>
</evidence>
<reference evidence="10 11" key="1">
    <citation type="submission" date="2019-02" db="EMBL/GenBank/DDBJ databases">
        <title>Deep-cultivation of Planctomycetes and their phenomic and genomic characterization uncovers novel biology.</title>
        <authorList>
            <person name="Wiegand S."/>
            <person name="Jogler M."/>
            <person name="Boedeker C."/>
            <person name="Pinto D."/>
            <person name="Vollmers J."/>
            <person name="Rivas-Marin E."/>
            <person name="Kohn T."/>
            <person name="Peeters S.H."/>
            <person name="Heuer A."/>
            <person name="Rast P."/>
            <person name="Oberbeckmann S."/>
            <person name="Bunk B."/>
            <person name="Jeske O."/>
            <person name="Meyerdierks A."/>
            <person name="Storesund J.E."/>
            <person name="Kallscheuer N."/>
            <person name="Luecker S."/>
            <person name="Lage O.M."/>
            <person name="Pohl T."/>
            <person name="Merkel B.J."/>
            <person name="Hornburger P."/>
            <person name="Mueller R.-W."/>
            <person name="Bruemmer F."/>
            <person name="Labrenz M."/>
            <person name="Spormann A.M."/>
            <person name="Op Den Camp H."/>
            <person name="Overmann J."/>
            <person name="Amann R."/>
            <person name="Jetten M.S.M."/>
            <person name="Mascher T."/>
            <person name="Medema M.H."/>
            <person name="Devos D.P."/>
            <person name="Kaster A.-K."/>
            <person name="Ovreas L."/>
            <person name="Rohde M."/>
            <person name="Galperin M.Y."/>
            <person name="Jogler C."/>
        </authorList>
    </citation>
    <scope>NUCLEOTIDE SEQUENCE [LARGE SCALE GENOMIC DNA]</scope>
    <source>
        <strain evidence="10 11">KOR42</strain>
    </source>
</reference>
<dbReference type="InterPro" id="IPR046476">
    <property type="entry name" value="DUF6797"/>
</dbReference>
<comment type="caution">
    <text evidence="10">The sequence shown here is derived from an EMBL/GenBank/DDBJ whole genome shotgun (WGS) entry which is preliminary data.</text>
</comment>
<dbReference type="InterPro" id="IPR011042">
    <property type="entry name" value="6-blade_b-propeller_TolB-like"/>
</dbReference>
<keyword evidence="11" id="KW-1185">Reference proteome</keyword>
<dbReference type="GO" id="GO:0020037">
    <property type="term" value="F:heme binding"/>
    <property type="evidence" value="ECO:0007669"/>
    <property type="project" value="InterPro"/>
</dbReference>
<feature type="domain" description="Cytochrome c" evidence="9">
    <location>
        <begin position="39"/>
        <end position="176"/>
    </location>
</feature>
<dbReference type="Gene3D" id="2.120.10.30">
    <property type="entry name" value="TolB, C-terminal domain"/>
    <property type="match status" value="1"/>
</dbReference>
<dbReference type="Gene3D" id="2.60.40.420">
    <property type="entry name" value="Cupredoxins - blue copper proteins"/>
    <property type="match status" value="1"/>
</dbReference>
<name>A0A5C5VRP0_9PLAN</name>
<dbReference type="PROSITE" id="PS00196">
    <property type="entry name" value="COPPER_BLUE"/>
    <property type="match status" value="1"/>
</dbReference>
<keyword evidence="8" id="KW-0732">Signal</keyword>
<dbReference type="NCBIfam" id="TIGR02603">
    <property type="entry name" value="CxxCH_TIGR02603"/>
    <property type="match status" value="1"/>
</dbReference>
<dbReference type="Proteomes" id="UP000317243">
    <property type="component" value="Unassembled WGS sequence"/>
</dbReference>
<evidence type="ECO:0000256" key="4">
    <source>
        <dbReference type="ARBA" id="ARBA00022982"/>
    </source>
</evidence>
<dbReference type="InterPro" id="IPR000923">
    <property type="entry name" value="BlueCu_1"/>
</dbReference>
<dbReference type="PROSITE" id="PS51007">
    <property type="entry name" value="CYTC"/>
    <property type="match status" value="1"/>
</dbReference>
<gene>
    <name evidence="10" type="ORF">KOR42_48760</name>
</gene>
<keyword evidence="1" id="KW-0813">Transport</keyword>
<dbReference type="PANTHER" id="PTHR33546">
    <property type="entry name" value="LARGE, MULTIFUNCTIONAL SECRETED PROTEIN-RELATED"/>
    <property type="match status" value="1"/>
</dbReference>
<dbReference type="Pfam" id="PF23500">
    <property type="entry name" value="DUF7133"/>
    <property type="match status" value="1"/>
</dbReference>
<dbReference type="Gene3D" id="1.10.760.10">
    <property type="entry name" value="Cytochrome c-like domain"/>
    <property type="match status" value="1"/>
</dbReference>